<dbReference type="AlphaFoldDB" id="A0A9P0YPP0"/>
<reference evidence="1" key="1">
    <citation type="submission" date="2022-07" db="EMBL/GenBank/DDBJ databases">
        <authorList>
            <person name="Macas J."/>
            <person name="Novak P."/>
            <person name="Neumann P."/>
        </authorList>
    </citation>
    <scope>NUCLEOTIDE SEQUENCE</scope>
</reference>
<dbReference type="EMBL" id="CAMAPE010000008">
    <property type="protein sequence ID" value="CAH9071843.1"/>
    <property type="molecule type" value="Genomic_DNA"/>
</dbReference>
<dbReference type="Proteomes" id="UP001152484">
    <property type="component" value="Unassembled WGS sequence"/>
</dbReference>
<dbReference type="OrthoDB" id="1325173at2759"/>
<accession>A0A9P0YPP0</accession>
<comment type="caution">
    <text evidence="1">The sequence shown here is derived from an EMBL/GenBank/DDBJ whole genome shotgun (WGS) entry which is preliminary data.</text>
</comment>
<protein>
    <submittedName>
        <fullName evidence="1">Uncharacterized protein</fullName>
    </submittedName>
</protein>
<name>A0A9P0YPP0_CUSEU</name>
<sequence length="64" mass="7536">MIFFCVDIEMDHPPREPPSFQEDEIIWIAFFSVAGETRTNSISTFFIFHDLSNETNIVYVILTY</sequence>
<keyword evidence="2" id="KW-1185">Reference proteome</keyword>
<gene>
    <name evidence="1" type="ORF">CEURO_LOCUS4086</name>
</gene>
<evidence type="ECO:0000313" key="1">
    <source>
        <dbReference type="EMBL" id="CAH9071843.1"/>
    </source>
</evidence>
<organism evidence="1 2">
    <name type="scientific">Cuscuta europaea</name>
    <name type="common">European dodder</name>
    <dbReference type="NCBI Taxonomy" id="41803"/>
    <lineage>
        <taxon>Eukaryota</taxon>
        <taxon>Viridiplantae</taxon>
        <taxon>Streptophyta</taxon>
        <taxon>Embryophyta</taxon>
        <taxon>Tracheophyta</taxon>
        <taxon>Spermatophyta</taxon>
        <taxon>Magnoliopsida</taxon>
        <taxon>eudicotyledons</taxon>
        <taxon>Gunneridae</taxon>
        <taxon>Pentapetalae</taxon>
        <taxon>asterids</taxon>
        <taxon>lamiids</taxon>
        <taxon>Solanales</taxon>
        <taxon>Convolvulaceae</taxon>
        <taxon>Cuscuteae</taxon>
        <taxon>Cuscuta</taxon>
        <taxon>Cuscuta subgen. Cuscuta</taxon>
    </lineage>
</organism>
<evidence type="ECO:0000313" key="2">
    <source>
        <dbReference type="Proteomes" id="UP001152484"/>
    </source>
</evidence>
<proteinExistence type="predicted"/>